<dbReference type="InterPro" id="IPR050256">
    <property type="entry name" value="Glycosyltransferase_2"/>
</dbReference>
<dbReference type="Gene3D" id="3.90.550.10">
    <property type="entry name" value="Spore Coat Polysaccharide Biosynthesis Protein SpsA, Chain A"/>
    <property type="match status" value="2"/>
</dbReference>
<accession>A0A934K254</accession>
<comment type="caution">
    <text evidence="2">The sequence shown here is derived from an EMBL/GenBank/DDBJ whole genome shotgun (WGS) entry which is preliminary data.</text>
</comment>
<dbReference type="SUPFAM" id="SSF53448">
    <property type="entry name" value="Nucleotide-diphospho-sugar transferases"/>
    <property type="match status" value="2"/>
</dbReference>
<dbReference type="Pfam" id="PF09837">
    <property type="entry name" value="DUF2064"/>
    <property type="match status" value="1"/>
</dbReference>
<dbReference type="InterPro" id="IPR001173">
    <property type="entry name" value="Glyco_trans_2-like"/>
</dbReference>
<keyword evidence="3" id="KW-1185">Reference proteome</keyword>
<dbReference type="InterPro" id="IPR018641">
    <property type="entry name" value="Trfase_1_rSAM/seldom-assoc"/>
</dbReference>
<dbReference type="InterPro" id="IPR029044">
    <property type="entry name" value="Nucleotide-diphossugar_trans"/>
</dbReference>
<dbReference type="RefSeq" id="WP_338203923.1">
    <property type="nucleotide sequence ID" value="NZ_JAEKNR010000189.1"/>
</dbReference>
<dbReference type="PANTHER" id="PTHR48090">
    <property type="entry name" value="UNDECAPRENYL-PHOSPHATE 4-DEOXY-4-FORMAMIDO-L-ARABINOSE TRANSFERASE-RELATED"/>
    <property type="match status" value="1"/>
</dbReference>
<gene>
    <name evidence="2" type="ORF">JF922_19225</name>
</gene>
<reference evidence="2" key="1">
    <citation type="submission" date="2020-10" db="EMBL/GenBank/DDBJ databases">
        <title>Ca. Dormibacterota MAGs.</title>
        <authorList>
            <person name="Montgomery K."/>
        </authorList>
    </citation>
    <scope>NUCLEOTIDE SEQUENCE [LARGE SCALE GENOMIC DNA]</scope>
    <source>
        <strain evidence="2">SC8812_S17_10</strain>
    </source>
</reference>
<dbReference type="CDD" id="cd04179">
    <property type="entry name" value="DPM_DPG-synthase_like"/>
    <property type="match status" value="1"/>
</dbReference>
<dbReference type="PANTHER" id="PTHR48090:SF7">
    <property type="entry name" value="RFBJ PROTEIN"/>
    <property type="match status" value="1"/>
</dbReference>
<dbReference type="Proteomes" id="UP000612893">
    <property type="component" value="Unassembled WGS sequence"/>
</dbReference>
<proteinExistence type="predicted"/>
<evidence type="ECO:0000313" key="3">
    <source>
        <dbReference type="Proteomes" id="UP000612893"/>
    </source>
</evidence>
<name>A0A934K254_9BACT</name>
<feature type="domain" description="Glycosyltransferase 2-like" evidence="1">
    <location>
        <begin position="14"/>
        <end position="129"/>
    </location>
</feature>
<evidence type="ECO:0000259" key="1">
    <source>
        <dbReference type="Pfam" id="PF00535"/>
    </source>
</evidence>
<dbReference type="AlphaFoldDB" id="A0A934K254"/>
<dbReference type="Pfam" id="PF00535">
    <property type="entry name" value="Glycos_transf_2"/>
    <property type="match status" value="1"/>
</dbReference>
<dbReference type="EMBL" id="JAEKNR010000189">
    <property type="protein sequence ID" value="MBJ7600191.1"/>
    <property type="molecule type" value="Genomic_DNA"/>
</dbReference>
<evidence type="ECO:0000313" key="2">
    <source>
        <dbReference type="EMBL" id="MBJ7600191.1"/>
    </source>
</evidence>
<sequence length="469" mass="49345">MAERGPRAHRVAAVVPAWNEVVAIGQVVSGLRSAGACCVYVVDPGSGDGTQEAARAAGAEVVHEPCRGYGRACLSGAEAARAREGHELIVFLDGDGSCDPADLPRLIAAAREADVVLGRRELAPGALPWHARAGNQLVAAVLRARSGRPVGDLPPFKAVRRDALELLHLDDTGYGWTAQLVSRALGHPALRLVEETVRFEPRLGGVSKVSGRLGPSLRAGHAMLQRAWSARSRGALVLMAKAPVPGHSKTRLERDLEPAALAGFWAACLRESGDRLRRAAAAAGVDALAMTPSEADANAVRRLTGLPALAQSEPGLGPALLEVSELAAPFTIAVSADVPTLPVERLLQAVATLRGGRDVLGPGPDGGYYLVGLLRGVDRRLRRRAFLEAPLGAGQAFDHARAALGEVEILEPWADVDTVDELDALITQVRSDPELAPALTAWLRGYGDRRYKAEVEPPAGNAPGQTQGR</sequence>
<protein>
    <submittedName>
        <fullName evidence="2">DUF2064 domain-containing protein</fullName>
    </submittedName>
</protein>
<organism evidence="2 3">
    <name type="scientific">Candidatus Nephthysia bennettiae</name>
    <dbReference type="NCBI Taxonomy" id="3127016"/>
    <lineage>
        <taxon>Bacteria</taxon>
        <taxon>Bacillati</taxon>
        <taxon>Candidatus Dormiibacterota</taxon>
        <taxon>Candidatus Dormibacteria</taxon>
        <taxon>Candidatus Dormibacterales</taxon>
        <taxon>Candidatus Dormibacteraceae</taxon>
        <taxon>Candidatus Nephthysia</taxon>
    </lineage>
</organism>